<comment type="caution">
    <text evidence="6">Lacks conserved residue(s) required for the propagation of feature annotation.</text>
</comment>
<keyword evidence="4 6" id="KW-0520">NAD</keyword>
<dbReference type="EMBL" id="FQXG01000001">
    <property type="protein sequence ID" value="SHG82735.1"/>
    <property type="molecule type" value="Genomic_DNA"/>
</dbReference>
<sequence length="206" mass="22017">MTSLLIINASPNPTDSASRQLAQHFEQQWRDRHPGGKVVHRDLANTPLPHLDQATIAAFYTPAEARSEQQQQQLALSDQLVAELRQADQVVIAAPMHNFSIPSSLKAWIDQICRVGETFQYGANGPEGLLSGRQATLLLTRGGDYSNPAMAALNHQDSVLATAMGFVGIEVVASIAAEGTAKGPEGMALAKQQISALFPQAEPALA</sequence>
<feature type="domain" description="Flavodoxin-like fold" evidence="7">
    <location>
        <begin position="3"/>
        <end position="189"/>
    </location>
</feature>
<dbReference type="STRING" id="299255.SAMN02745129_0843"/>
<evidence type="ECO:0000256" key="2">
    <source>
        <dbReference type="ARBA" id="ARBA00022643"/>
    </source>
</evidence>
<comment type="catalytic activity">
    <reaction evidence="6">
        <text>2 a quinone + NADH + H(+) = 2 a 1,4-benzosemiquinone + NAD(+)</text>
        <dbReference type="Rhea" id="RHEA:65952"/>
        <dbReference type="ChEBI" id="CHEBI:15378"/>
        <dbReference type="ChEBI" id="CHEBI:57540"/>
        <dbReference type="ChEBI" id="CHEBI:57945"/>
        <dbReference type="ChEBI" id="CHEBI:132124"/>
        <dbReference type="ChEBI" id="CHEBI:134225"/>
    </reaction>
</comment>
<dbReference type="HAMAP" id="MF_01216">
    <property type="entry name" value="Azoreductase_type1"/>
    <property type="match status" value="1"/>
</dbReference>
<reference evidence="8 9" key="1">
    <citation type="submission" date="2016-11" db="EMBL/GenBank/DDBJ databases">
        <authorList>
            <person name="Jaros S."/>
            <person name="Januszkiewicz K."/>
            <person name="Wedrychowicz H."/>
        </authorList>
    </citation>
    <scope>NUCLEOTIDE SEQUENCE [LARGE SCALE GENOMIC DNA]</scope>
    <source>
        <strain evidence="8 9">DSM 16917</strain>
    </source>
</reference>
<evidence type="ECO:0000256" key="1">
    <source>
        <dbReference type="ARBA" id="ARBA00022630"/>
    </source>
</evidence>
<evidence type="ECO:0000256" key="5">
    <source>
        <dbReference type="ARBA" id="ARBA00048542"/>
    </source>
</evidence>
<dbReference type="RefSeq" id="WP_067654307.1">
    <property type="nucleotide sequence ID" value="NZ_FQXG01000001.1"/>
</dbReference>
<dbReference type="InterPro" id="IPR029039">
    <property type="entry name" value="Flavoprotein-like_sf"/>
</dbReference>
<keyword evidence="3 6" id="KW-0560">Oxidoreductase</keyword>
<keyword evidence="2 6" id="KW-0288">FMN</keyword>
<evidence type="ECO:0000313" key="8">
    <source>
        <dbReference type="EMBL" id="SHG82735.1"/>
    </source>
</evidence>
<dbReference type="InterPro" id="IPR003680">
    <property type="entry name" value="Flavodoxin_fold"/>
</dbReference>
<comment type="subunit">
    <text evidence="6">Homodimer.</text>
</comment>
<evidence type="ECO:0000256" key="4">
    <source>
        <dbReference type="ARBA" id="ARBA00023027"/>
    </source>
</evidence>
<dbReference type="Proteomes" id="UP000184268">
    <property type="component" value="Unassembled WGS sequence"/>
</dbReference>
<evidence type="ECO:0000313" key="9">
    <source>
        <dbReference type="Proteomes" id="UP000184268"/>
    </source>
</evidence>
<comment type="function">
    <text evidence="6">Also exhibits azoreductase activity. Catalyzes the reductive cleavage of the azo bond in aromatic azo compounds to the corresponding amines.</text>
</comment>
<dbReference type="OrthoDB" id="9787136at2"/>
<comment type="function">
    <text evidence="6">Quinone reductase that provides resistance to thiol-specific stress caused by electrophilic quinones.</text>
</comment>
<dbReference type="AlphaFoldDB" id="A0A1M5MZV6"/>
<feature type="binding site" evidence="6">
    <location>
        <position position="10"/>
    </location>
    <ligand>
        <name>FMN</name>
        <dbReference type="ChEBI" id="CHEBI:58210"/>
    </ligand>
</feature>
<dbReference type="GO" id="GO:0009055">
    <property type="term" value="F:electron transfer activity"/>
    <property type="evidence" value="ECO:0007669"/>
    <property type="project" value="UniProtKB-UniRule"/>
</dbReference>
<dbReference type="EC" id="1.7.1.17" evidence="6"/>
<dbReference type="InterPro" id="IPR023048">
    <property type="entry name" value="NADH:quinone_OxRdtase_FMN_depd"/>
</dbReference>
<comment type="catalytic activity">
    <reaction evidence="5">
        <text>N,N-dimethyl-1,4-phenylenediamine + anthranilate + 2 NAD(+) = 2-(4-dimethylaminophenyl)diazenylbenzoate + 2 NADH + 2 H(+)</text>
        <dbReference type="Rhea" id="RHEA:55872"/>
        <dbReference type="ChEBI" id="CHEBI:15378"/>
        <dbReference type="ChEBI" id="CHEBI:15783"/>
        <dbReference type="ChEBI" id="CHEBI:16567"/>
        <dbReference type="ChEBI" id="CHEBI:57540"/>
        <dbReference type="ChEBI" id="CHEBI:57945"/>
        <dbReference type="ChEBI" id="CHEBI:71579"/>
        <dbReference type="EC" id="1.7.1.17"/>
    </reaction>
    <physiologicalReaction direction="right-to-left" evidence="5">
        <dbReference type="Rhea" id="RHEA:55874"/>
    </physiologicalReaction>
</comment>
<dbReference type="PANTHER" id="PTHR43741:SF2">
    <property type="entry name" value="FMN-DEPENDENT NADH:QUINONE OXIDOREDUCTASE"/>
    <property type="match status" value="1"/>
</dbReference>
<evidence type="ECO:0000256" key="6">
    <source>
        <dbReference type="HAMAP-Rule" id="MF_01216"/>
    </source>
</evidence>
<feature type="binding site" evidence="6">
    <location>
        <begin position="16"/>
        <end position="18"/>
    </location>
    <ligand>
        <name>FMN</name>
        <dbReference type="ChEBI" id="CHEBI:58210"/>
    </ligand>
</feature>
<name>A0A1M5MZV6_9GAMM</name>
<dbReference type="PANTHER" id="PTHR43741">
    <property type="entry name" value="FMN-DEPENDENT NADH-AZOREDUCTASE 1"/>
    <property type="match status" value="1"/>
</dbReference>
<protein>
    <recommendedName>
        <fullName evidence="6">FMN dependent NADH:quinone oxidoreductase</fullName>
        <ecNumber evidence="6">1.6.5.-</ecNumber>
    </recommendedName>
    <alternativeName>
        <fullName evidence="6">Azo-dye reductase</fullName>
    </alternativeName>
    <alternativeName>
        <fullName evidence="6">FMN-dependent NADH-azo compound oxidoreductase</fullName>
    </alternativeName>
    <alternativeName>
        <fullName evidence="6">FMN-dependent NADH-azoreductase</fullName>
        <ecNumber evidence="6">1.7.1.17</ecNumber>
    </alternativeName>
</protein>
<dbReference type="SUPFAM" id="SSF52218">
    <property type="entry name" value="Flavoproteins"/>
    <property type="match status" value="1"/>
</dbReference>
<keyword evidence="9" id="KW-1185">Reference proteome</keyword>
<organism evidence="8 9">
    <name type="scientific">Ferrimonas marina</name>
    <dbReference type="NCBI Taxonomy" id="299255"/>
    <lineage>
        <taxon>Bacteria</taxon>
        <taxon>Pseudomonadati</taxon>
        <taxon>Pseudomonadota</taxon>
        <taxon>Gammaproteobacteria</taxon>
        <taxon>Alteromonadales</taxon>
        <taxon>Ferrimonadaceae</taxon>
        <taxon>Ferrimonas</taxon>
    </lineage>
</organism>
<dbReference type="GO" id="GO:0010181">
    <property type="term" value="F:FMN binding"/>
    <property type="evidence" value="ECO:0007669"/>
    <property type="project" value="UniProtKB-UniRule"/>
</dbReference>
<dbReference type="EC" id="1.6.5.-" evidence="6"/>
<dbReference type="InterPro" id="IPR050104">
    <property type="entry name" value="FMN-dep_NADH:Q_OxRdtase_AzoR1"/>
</dbReference>
<gene>
    <name evidence="6" type="primary">azoR</name>
    <name evidence="8" type="ORF">SAMN02745129_0843</name>
</gene>
<proteinExistence type="inferred from homology"/>
<feature type="binding site" evidence="6">
    <location>
        <begin position="140"/>
        <end position="143"/>
    </location>
    <ligand>
        <name>FMN</name>
        <dbReference type="ChEBI" id="CHEBI:58210"/>
    </ligand>
</feature>
<evidence type="ECO:0000259" key="7">
    <source>
        <dbReference type="Pfam" id="PF02525"/>
    </source>
</evidence>
<dbReference type="GO" id="GO:0016655">
    <property type="term" value="F:oxidoreductase activity, acting on NAD(P)H, quinone or similar compound as acceptor"/>
    <property type="evidence" value="ECO:0007669"/>
    <property type="project" value="InterPro"/>
</dbReference>
<dbReference type="Gene3D" id="3.40.50.360">
    <property type="match status" value="1"/>
</dbReference>
<comment type="similarity">
    <text evidence="6">Belongs to the azoreductase type 1 family.</text>
</comment>
<comment type="cofactor">
    <cofactor evidence="6">
        <name>FMN</name>
        <dbReference type="ChEBI" id="CHEBI:58210"/>
    </cofactor>
    <text evidence="6">Binds 1 FMN per subunit.</text>
</comment>
<accession>A0A1M5MZV6</accession>
<keyword evidence="1 6" id="KW-0285">Flavoprotein</keyword>
<evidence type="ECO:0000256" key="3">
    <source>
        <dbReference type="ARBA" id="ARBA00023002"/>
    </source>
</evidence>
<dbReference type="Pfam" id="PF02525">
    <property type="entry name" value="Flavodoxin_2"/>
    <property type="match status" value="1"/>
</dbReference>
<dbReference type="GO" id="GO:0016652">
    <property type="term" value="F:oxidoreductase activity, acting on NAD(P)H as acceptor"/>
    <property type="evidence" value="ECO:0007669"/>
    <property type="project" value="UniProtKB-UniRule"/>
</dbReference>